<dbReference type="Gene3D" id="4.10.320.10">
    <property type="entry name" value="E3-binding domain"/>
    <property type="match status" value="1"/>
</dbReference>
<dbReference type="Gene3D" id="2.40.50.100">
    <property type="match status" value="1"/>
</dbReference>
<evidence type="ECO:0000256" key="4">
    <source>
        <dbReference type="ARBA" id="ARBA00022679"/>
    </source>
</evidence>
<sequence length="363" mass="37683">MSRFVLPDLGEGLLEAEIVSWHVAQGDHVVVDQPLLAVETEKAVVEIPSPQAGHIARLLAKAGERVKVGEALLEFEEGPHAEAGTVVGQLAEPAPAAKAAAGAHAPGTIRATPAVRARARELGIDLARVTPTGPGSTVTVSDVQAAAAGAGQASAPLRGARGTMAANMARAWREVVHATIQDEADIEAWPPSEDMTGRLIRALIAGCKAEPFLNASYDAASMSLLENPAIDLGLAIDSPDGLFVPVLRDTARETPQGWRLQVDAFKRGVQARSLTPADLRGATITLSNFGSIAGRHASLIVMPPQVAILGVGRAVALPVRGADGGVALHRALPLSLTFDHRAVTGGMAARFLRAVIADLESKI</sequence>
<feature type="domain" description="Peripheral subunit-binding (PSBD)" evidence="9">
    <location>
        <begin position="110"/>
        <end position="147"/>
    </location>
</feature>
<dbReference type="GO" id="GO:0016407">
    <property type="term" value="F:acetyltransferase activity"/>
    <property type="evidence" value="ECO:0007669"/>
    <property type="project" value="TreeGrafter"/>
</dbReference>
<keyword evidence="6 7" id="KW-0012">Acyltransferase</keyword>
<evidence type="ECO:0000256" key="2">
    <source>
        <dbReference type="ARBA" id="ARBA00007317"/>
    </source>
</evidence>
<dbReference type="SUPFAM" id="SSF47005">
    <property type="entry name" value="Peripheral subunit-binding domain of 2-oxo acid dehydrogenase complex"/>
    <property type="match status" value="1"/>
</dbReference>
<dbReference type="RefSeq" id="WP_215620948.1">
    <property type="nucleotide sequence ID" value="NZ_CP076134.1"/>
</dbReference>
<dbReference type="AlphaFoldDB" id="A0A975RL70"/>
<name>A0A975RL70_9BRAD</name>
<comment type="similarity">
    <text evidence="2 7">Belongs to the 2-oxoacid dehydrogenase family.</text>
</comment>
<proteinExistence type="inferred from homology"/>
<accession>A0A975RL70</accession>
<dbReference type="PROSITE" id="PS51826">
    <property type="entry name" value="PSBD"/>
    <property type="match status" value="1"/>
</dbReference>
<dbReference type="PANTHER" id="PTHR43178">
    <property type="entry name" value="DIHYDROLIPOAMIDE ACETYLTRANSFERASE COMPONENT OF PYRUVATE DEHYDROGENASE COMPLEX"/>
    <property type="match status" value="1"/>
</dbReference>
<dbReference type="Proteomes" id="UP000680839">
    <property type="component" value="Chromosome"/>
</dbReference>
<dbReference type="InterPro" id="IPR011053">
    <property type="entry name" value="Single_hybrid_motif"/>
</dbReference>
<reference evidence="10" key="1">
    <citation type="submission" date="2021-06" db="EMBL/GenBank/DDBJ databases">
        <title>Bradyrhizobium sp. S2-20-1 Genome sequencing.</title>
        <authorList>
            <person name="Jin L."/>
        </authorList>
    </citation>
    <scope>NUCLEOTIDE SEQUENCE</scope>
    <source>
        <strain evidence="10">S2-20-1</strain>
    </source>
</reference>
<evidence type="ECO:0000259" key="8">
    <source>
        <dbReference type="PROSITE" id="PS50968"/>
    </source>
</evidence>
<dbReference type="GO" id="GO:0031405">
    <property type="term" value="F:lipoic acid binding"/>
    <property type="evidence" value="ECO:0007669"/>
    <property type="project" value="TreeGrafter"/>
</dbReference>
<gene>
    <name evidence="10" type="ORF">KMZ29_20620</name>
</gene>
<dbReference type="EMBL" id="CP076134">
    <property type="protein sequence ID" value="QWG12105.1"/>
    <property type="molecule type" value="Genomic_DNA"/>
</dbReference>
<organism evidence="10 11">
    <name type="scientific">Bradyrhizobium sediminis</name>
    <dbReference type="NCBI Taxonomy" id="2840469"/>
    <lineage>
        <taxon>Bacteria</taxon>
        <taxon>Pseudomonadati</taxon>
        <taxon>Pseudomonadota</taxon>
        <taxon>Alphaproteobacteria</taxon>
        <taxon>Hyphomicrobiales</taxon>
        <taxon>Nitrobacteraceae</taxon>
        <taxon>Bradyrhizobium</taxon>
    </lineage>
</organism>
<keyword evidence="5 7" id="KW-0450">Lipoyl</keyword>
<dbReference type="GO" id="GO:0005737">
    <property type="term" value="C:cytoplasm"/>
    <property type="evidence" value="ECO:0007669"/>
    <property type="project" value="TreeGrafter"/>
</dbReference>
<dbReference type="SUPFAM" id="SSF51230">
    <property type="entry name" value="Single hybrid motif"/>
    <property type="match status" value="1"/>
</dbReference>
<protein>
    <recommendedName>
        <fullName evidence="7">Dihydrolipoamide acetyltransferase component of pyruvate dehydrogenase complex</fullName>
        <ecNumber evidence="7">2.3.1.-</ecNumber>
    </recommendedName>
</protein>
<dbReference type="InterPro" id="IPR003016">
    <property type="entry name" value="2-oxoA_DH_lipoyl-BS"/>
</dbReference>
<dbReference type="Pfam" id="PF00198">
    <property type="entry name" value="2-oxoacid_dh"/>
    <property type="match status" value="1"/>
</dbReference>
<dbReference type="PROSITE" id="PS00189">
    <property type="entry name" value="LIPOYL"/>
    <property type="match status" value="1"/>
</dbReference>
<evidence type="ECO:0000313" key="10">
    <source>
        <dbReference type="EMBL" id="QWG12105.1"/>
    </source>
</evidence>
<keyword evidence="4 7" id="KW-0808">Transferase</keyword>
<evidence type="ECO:0000256" key="1">
    <source>
        <dbReference type="ARBA" id="ARBA00001938"/>
    </source>
</evidence>
<dbReference type="PROSITE" id="PS50968">
    <property type="entry name" value="BIOTINYL_LIPOYL"/>
    <property type="match status" value="1"/>
</dbReference>
<evidence type="ECO:0000256" key="6">
    <source>
        <dbReference type="ARBA" id="ARBA00023315"/>
    </source>
</evidence>
<dbReference type="Pfam" id="PF02817">
    <property type="entry name" value="E3_binding"/>
    <property type="match status" value="1"/>
</dbReference>
<evidence type="ECO:0000256" key="7">
    <source>
        <dbReference type="RuleBase" id="RU003423"/>
    </source>
</evidence>
<dbReference type="InterPro" id="IPR001078">
    <property type="entry name" value="2-oxoacid_DH_actylTfrase"/>
</dbReference>
<evidence type="ECO:0000256" key="3">
    <source>
        <dbReference type="ARBA" id="ARBA00011484"/>
    </source>
</evidence>
<dbReference type="InterPro" id="IPR036625">
    <property type="entry name" value="E3-bd_dom_sf"/>
</dbReference>
<evidence type="ECO:0000313" key="11">
    <source>
        <dbReference type="Proteomes" id="UP000680839"/>
    </source>
</evidence>
<evidence type="ECO:0000256" key="5">
    <source>
        <dbReference type="ARBA" id="ARBA00022823"/>
    </source>
</evidence>
<dbReference type="InterPro" id="IPR050743">
    <property type="entry name" value="2-oxoacid_DH_E2_comp"/>
</dbReference>
<comment type="subunit">
    <text evidence="3">Forms a 24-polypeptide structural core with octahedral symmetry.</text>
</comment>
<feature type="domain" description="Lipoyl-binding" evidence="8">
    <location>
        <begin position="1"/>
        <end position="76"/>
    </location>
</feature>
<dbReference type="InterPro" id="IPR004167">
    <property type="entry name" value="PSBD"/>
</dbReference>
<dbReference type="InterPro" id="IPR023213">
    <property type="entry name" value="CAT-like_dom_sf"/>
</dbReference>
<dbReference type="PANTHER" id="PTHR43178:SF12">
    <property type="entry name" value="DIHYDROLIPOAMIDE ACETYLTRANSFERASE COMPONENT OF PYRUVATE DEHYDROGENASE COMPLEX"/>
    <property type="match status" value="1"/>
</dbReference>
<dbReference type="InterPro" id="IPR000089">
    <property type="entry name" value="Biotin_lipoyl"/>
</dbReference>
<evidence type="ECO:0000259" key="9">
    <source>
        <dbReference type="PROSITE" id="PS51826"/>
    </source>
</evidence>
<dbReference type="EC" id="2.3.1.-" evidence="7"/>
<dbReference type="CDD" id="cd06849">
    <property type="entry name" value="lipoyl_domain"/>
    <property type="match status" value="1"/>
</dbReference>
<dbReference type="SUPFAM" id="SSF52777">
    <property type="entry name" value="CoA-dependent acyltransferases"/>
    <property type="match status" value="1"/>
</dbReference>
<dbReference type="Pfam" id="PF00364">
    <property type="entry name" value="Biotin_lipoyl"/>
    <property type="match status" value="1"/>
</dbReference>
<comment type="cofactor">
    <cofactor evidence="1 7">
        <name>(R)-lipoate</name>
        <dbReference type="ChEBI" id="CHEBI:83088"/>
    </cofactor>
</comment>
<dbReference type="Gene3D" id="3.30.559.10">
    <property type="entry name" value="Chloramphenicol acetyltransferase-like domain"/>
    <property type="match status" value="1"/>
</dbReference>